<proteinExistence type="predicted"/>
<evidence type="ECO:0008006" key="5">
    <source>
        <dbReference type="Google" id="ProtNLM"/>
    </source>
</evidence>
<dbReference type="FunFam" id="3.40.50.300:FF:002136">
    <property type="entry name" value="Small rab-related GTPase"/>
    <property type="match status" value="1"/>
</dbReference>
<accession>A0AA88IC77</accession>
<dbReference type="SUPFAM" id="SSF52540">
    <property type="entry name" value="P-loop containing nucleoside triphosphate hydrolases"/>
    <property type="match status" value="1"/>
</dbReference>
<dbReference type="GO" id="GO:0005525">
    <property type="term" value="F:GTP binding"/>
    <property type="evidence" value="ECO:0007669"/>
    <property type="project" value="UniProtKB-KW"/>
</dbReference>
<dbReference type="InterPro" id="IPR050227">
    <property type="entry name" value="Rab"/>
</dbReference>
<dbReference type="NCBIfam" id="TIGR00231">
    <property type="entry name" value="small_GTP"/>
    <property type="match status" value="1"/>
</dbReference>
<evidence type="ECO:0000313" key="3">
    <source>
        <dbReference type="EMBL" id="KAK2723906.1"/>
    </source>
</evidence>
<dbReference type="SMART" id="SM00173">
    <property type="entry name" value="RAS"/>
    <property type="match status" value="1"/>
</dbReference>
<keyword evidence="4" id="KW-1185">Reference proteome</keyword>
<evidence type="ECO:0000256" key="1">
    <source>
        <dbReference type="ARBA" id="ARBA00022741"/>
    </source>
</evidence>
<dbReference type="AlphaFoldDB" id="A0AA88IC77"/>
<dbReference type="InterPro" id="IPR005225">
    <property type="entry name" value="Small_GTP-bd"/>
</dbReference>
<dbReference type="EMBL" id="JAVRJZ010000004">
    <property type="protein sequence ID" value="KAK2723903.1"/>
    <property type="molecule type" value="Genomic_DNA"/>
</dbReference>
<dbReference type="SMART" id="SM00175">
    <property type="entry name" value="RAB"/>
    <property type="match status" value="1"/>
</dbReference>
<dbReference type="Gene3D" id="3.40.50.300">
    <property type="entry name" value="P-loop containing nucleotide triphosphate hydrolases"/>
    <property type="match status" value="1"/>
</dbReference>
<dbReference type="GO" id="GO:0003924">
    <property type="term" value="F:GTPase activity"/>
    <property type="evidence" value="ECO:0007669"/>
    <property type="project" value="InterPro"/>
</dbReference>
<keyword evidence="1" id="KW-0547">Nucleotide-binding</keyword>
<dbReference type="PROSITE" id="PS51419">
    <property type="entry name" value="RAB"/>
    <property type="match status" value="1"/>
</dbReference>
<dbReference type="SMART" id="SM00176">
    <property type="entry name" value="RAN"/>
    <property type="match status" value="1"/>
</dbReference>
<dbReference type="PRINTS" id="PR00449">
    <property type="entry name" value="RASTRNSFRMNG"/>
</dbReference>
<dbReference type="PROSITE" id="PS51420">
    <property type="entry name" value="RHO"/>
    <property type="match status" value="1"/>
</dbReference>
<reference evidence="3" key="1">
    <citation type="submission" date="2023-07" db="EMBL/GenBank/DDBJ databases">
        <title>Chromosome-level genome assembly of Artemia franciscana.</title>
        <authorList>
            <person name="Jo E."/>
        </authorList>
    </citation>
    <scope>NUCLEOTIDE SEQUENCE</scope>
    <source>
        <tissue evidence="3">Whole body</tissue>
    </source>
</reference>
<dbReference type="CDD" id="cd04106">
    <property type="entry name" value="Rab23_like"/>
    <property type="match status" value="1"/>
</dbReference>
<dbReference type="InterPro" id="IPR027417">
    <property type="entry name" value="P-loop_NTPase"/>
</dbReference>
<dbReference type="EMBL" id="JAVRJZ010000004">
    <property type="protein sequence ID" value="KAK2723904.1"/>
    <property type="molecule type" value="Genomic_DNA"/>
</dbReference>
<evidence type="ECO:0000313" key="4">
    <source>
        <dbReference type="Proteomes" id="UP001187531"/>
    </source>
</evidence>
<evidence type="ECO:0000256" key="2">
    <source>
        <dbReference type="ARBA" id="ARBA00023134"/>
    </source>
</evidence>
<keyword evidence="2" id="KW-0342">GTP-binding</keyword>
<dbReference type="InterPro" id="IPR034114">
    <property type="entry name" value="Rab23"/>
</dbReference>
<dbReference type="PROSITE" id="PS51421">
    <property type="entry name" value="RAS"/>
    <property type="match status" value="1"/>
</dbReference>
<organism evidence="3 4">
    <name type="scientific">Artemia franciscana</name>
    <name type="common">Brine shrimp</name>
    <name type="synonym">Artemia sanfranciscana</name>
    <dbReference type="NCBI Taxonomy" id="6661"/>
    <lineage>
        <taxon>Eukaryota</taxon>
        <taxon>Metazoa</taxon>
        <taxon>Ecdysozoa</taxon>
        <taxon>Arthropoda</taxon>
        <taxon>Crustacea</taxon>
        <taxon>Branchiopoda</taxon>
        <taxon>Anostraca</taxon>
        <taxon>Artemiidae</taxon>
        <taxon>Artemia</taxon>
    </lineage>
</organism>
<dbReference type="InterPro" id="IPR001806">
    <property type="entry name" value="Small_GTPase"/>
</dbReference>
<name>A0AA88IC77_ARTSF</name>
<dbReference type="PANTHER" id="PTHR47977">
    <property type="entry name" value="RAS-RELATED PROTEIN RAB"/>
    <property type="match status" value="1"/>
</dbReference>
<dbReference type="Proteomes" id="UP001187531">
    <property type="component" value="Unassembled WGS sequence"/>
</dbReference>
<dbReference type="Pfam" id="PF00071">
    <property type="entry name" value="Ras"/>
    <property type="match status" value="1"/>
</dbReference>
<sequence>MAWDIMREEDLEVAIKVVIVGNGAVGKSSLIQRYCKGIFTKDYKKTIGVDFMERQIRLHGEEVRLMLWDTAGQEEFDAITKAYYRGAHAAVVTFSATDRHSFDAIRSWKKKVEEECGEIPMVIVQNKIDLVDQAVVEANEVEAMARNLHCRLYRTSVKEDLNVNQVFEYLAEKYLTHLDAMMAEENDLPPKSIMINDLTSAKSNKKKSQNSYSSCKTRTLGKIIRDTIKIQPTKKISKNVKNATCNLL</sequence>
<dbReference type="SMART" id="SM00174">
    <property type="entry name" value="RHO"/>
    <property type="match status" value="1"/>
</dbReference>
<comment type="caution">
    <text evidence="3">The sequence shown here is derived from an EMBL/GenBank/DDBJ whole genome shotgun (WGS) entry which is preliminary data.</text>
</comment>
<dbReference type="EMBL" id="JAVRJZ010000004">
    <property type="protein sequence ID" value="KAK2723907.1"/>
    <property type="molecule type" value="Genomic_DNA"/>
</dbReference>
<protein>
    <recommendedName>
        <fullName evidence="5">Ras-related protein Rab-23</fullName>
    </recommendedName>
</protein>
<gene>
    <name evidence="3" type="ORF">QYM36_002309</name>
</gene>
<dbReference type="EMBL" id="JAVRJZ010000004">
    <property type="protein sequence ID" value="KAK2723906.1"/>
    <property type="molecule type" value="Genomic_DNA"/>
</dbReference>
<dbReference type="EMBL" id="JAVRJZ010000004">
    <property type="protein sequence ID" value="KAK2723908.1"/>
    <property type="molecule type" value="Genomic_DNA"/>
</dbReference>